<dbReference type="Gene3D" id="3.30.300.160">
    <property type="entry name" value="Type II secretion system, protein E, N-terminal domain"/>
    <property type="match status" value="2"/>
</dbReference>
<feature type="transmembrane region" description="Helical" evidence="8">
    <location>
        <begin position="613"/>
        <end position="634"/>
    </location>
</feature>
<dbReference type="Pfam" id="PF13641">
    <property type="entry name" value="Glyco_tranf_2_3"/>
    <property type="match status" value="1"/>
</dbReference>
<gene>
    <name evidence="10" type="ORF">UFOPK3564_02102</name>
</gene>
<evidence type="ECO:0000256" key="1">
    <source>
        <dbReference type="ARBA" id="ARBA00004141"/>
    </source>
</evidence>
<feature type="transmembrane region" description="Helical" evidence="8">
    <location>
        <begin position="695"/>
        <end position="718"/>
    </location>
</feature>
<evidence type="ECO:0000256" key="6">
    <source>
        <dbReference type="ARBA" id="ARBA00023136"/>
    </source>
</evidence>
<dbReference type="Gene3D" id="3.90.550.10">
    <property type="entry name" value="Spore Coat Polysaccharide Biosynthesis Protein SpsA, Chain A"/>
    <property type="match status" value="1"/>
</dbReference>
<dbReference type="SUPFAM" id="SSF160246">
    <property type="entry name" value="EspE N-terminal domain-like"/>
    <property type="match status" value="2"/>
</dbReference>
<evidence type="ECO:0000313" key="10">
    <source>
        <dbReference type="EMBL" id="CAB4925914.1"/>
    </source>
</evidence>
<evidence type="ECO:0000256" key="7">
    <source>
        <dbReference type="SAM" id="MobiDB-lite"/>
    </source>
</evidence>
<dbReference type="EMBL" id="CAFBMK010000132">
    <property type="protein sequence ID" value="CAB4925914.1"/>
    <property type="molecule type" value="Genomic_DNA"/>
</dbReference>
<evidence type="ECO:0000256" key="8">
    <source>
        <dbReference type="SAM" id="Phobius"/>
    </source>
</evidence>
<keyword evidence="5 8" id="KW-1133">Transmembrane helix</keyword>
<evidence type="ECO:0000256" key="4">
    <source>
        <dbReference type="ARBA" id="ARBA00022692"/>
    </source>
</evidence>
<keyword evidence="2" id="KW-0328">Glycosyltransferase</keyword>
<dbReference type="AlphaFoldDB" id="A0A6J7I5H2"/>
<dbReference type="CDD" id="cd06427">
    <property type="entry name" value="CESA_like_2"/>
    <property type="match status" value="1"/>
</dbReference>
<feature type="transmembrane region" description="Helical" evidence="8">
    <location>
        <begin position="654"/>
        <end position="675"/>
    </location>
</feature>
<dbReference type="SUPFAM" id="SSF53448">
    <property type="entry name" value="Nucleotide-diphospho-sugar transferases"/>
    <property type="match status" value="1"/>
</dbReference>
<dbReference type="PANTHER" id="PTHR43867:SF2">
    <property type="entry name" value="CELLULOSE SYNTHASE CATALYTIC SUBUNIT A [UDP-FORMING]"/>
    <property type="match status" value="1"/>
</dbReference>
<evidence type="ECO:0000259" key="9">
    <source>
        <dbReference type="Pfam" id="PF05157"/>
    </source>
</evidence>
<dbReference type="InterPro" id="IPR029044">
    <property type="entry name" value="Nucleotide-diphossugar_trans"/>
</dbReference>
<evidence type="ECO:0000256" key="5">
    <source>
        <dbReference type="ARBA" id="ARBA00022989"/>
    </source>
</evidence>
<feature type="region of interest" description="Disordered" evidence="7">
    <location>
        <begin position="727"/>
        <end position="747"/>
    </location>
</feature>
<accession>A0A6J7I5H2</accession>
<comment type="subcellular location">
    <subcellularLocation>
        <location evidence="1">Membrane</location>
        <topology evidence="1">Multi-pass membrane protein</topology>
    </subcellularLocation>
</comment>
<keyword evidence="3" id="KW-0808">Transferase</keyword>
<organism evidence="10">
    <name type="scientific">freshwater metagenome</name>
    <dbReference type="NCBI Taxonomy" id="449393"/>
    <lineage>
        <taxon>unclassified sequences</taxon>
        <taxon>metagenomes</taxon>
        <taxon>ecological metagenomes</taxon>
    </lineage>
</organism>
<protein>
    <submittedName>
        <fullName evidence="10">Unannotated protein</fullName>
    </submittedName>
</protein>
<dbReference type="PANTHER" id="PTHR43867">
    <property type="entry name" value="CELLULOSE SYNTHASE CATALYTIC SUBUNIT A [UDP-FORMING]"/>
    <property type="match status" value="1"/>
</dbReference>
<dbReference type="InterPro" id="IPR050321">
    <property type="entry name" value="Glycosyltr_2/OpgH_subfam"/>
</dbReference>
<keyword evidence="4 8" id="KW-0812">Transmembrane</keyword>
<proteinExistence type="predicted"/>
<feature type="domain" description="Type II secretion system protein GspE N-terminal" evidence="9">
    <location>
        <begin position="179"/>
        <end position="263"/>
    </location>
</feature>
<feature type="domain" description="Type II secretion system protein GspE N-terminal" evidence="9">
    <location>
        <begin position="28"/>
        <end position="112"/>
    </location>
</feature>
<name>A0A6J7I5H2_9ZZZZ</name>
<evidence type="ECO:0000256" key="2">
    <source>
        <dbReference type="ARBA" id="ARBA00022676"/>
    </source>
</evidence>
<dbReference type="InterPro" id="IPR037257">
    <property type="entry name" value="T2SS_E_N_sf"/>
</dbReference>
<dbReference type="InterPro" id="IPR007831">
    <property type="entry name" value="T2SS_GspE_N"/>
</dbReference>
<sequence length="747" mass="82485">MSSIHMPPGDAPSESLAEAWAHRAARDHGLPFVDIRNVVVSPLVAELLAEPACRELLAVPIALEDGVVTVAVANPAHPGLEERLTSLLGHPVSLQVAPGDALEQTIDERFEPGAEVPVATPMRQSLLGDVLITHGAVSAAQIDTALHDQEVVGGRLGEILLHQGIIDETQLLTALSELHGIPAVDLGTIEPEPEALAAIPEPLQRELRIVPLLVHEGVLWMASADILTAESVARLEAHTDLEHRELLARASEIDLLQQRIYNEAYSRTAVHLLKETNPDDSGDVVFTKPQLTTFAVIALLILVFGIFFPITVLVVLVAILGIFHLSVSIYKLRLVLGSLGEHAGIDVTEEEVNALDNATLPVYTILVPLFREAAVVPALVKGVHSLDYPRHKLDVRLLCEEEDEETIDAIRALELPPHFHLVIVPPSLPQTKPKACNFGLLQATGEITVIYDAEDRAAPDQLKRAIAAFRKSPDSVACIQAKLNYFNSEQNLLTRWFTTEYSMWFDLMLPGLDKAKAPIPLGGTSNHFKTAELLRLGAWDPYNVTEDADLGIRLHKAGLSTAVIDSTTFEEANSDLPNWIRQRSRWIKGYLQTYLVHMRNPVRLFRQMGFKGFISFQLVIGGTLTFLINPIFWALTTIFTLTQFDVIRQMFPGFVFYFAIAQLVIGNFVFIYANIAGTIHRGYFRLVRHALFSPLYWGFMSIAAWKGFWQLIVNPFYWEKTEHGLDSGHSTNGHPAPAAPTANQNAS</sequence>
<keyword evidence="6 8" id="KW-0472">Membrane</keyword>
<dbReference type="GO" id="GO:0016020">
    <property type="term" value="C:membrane"/>
    <property type="evidence" value="ECO:0007669"/>
    <property type="project" value="UniProtKB-SubCell"/>
</dbReference>
<dbReference type="GO" id="GO:0016757">
    <property type="term" value="F:glycosyltransferase activity"/>
    <property type="evidence" value="ECO:0007669"/>
    <property type="project" value="UniProtKB-KW"/>
</dbReference>
<reference evidence="10" key="1">
    <citation type="submission" date="2020-05" db="EMBL/GenBank/DDBJ databases">
        <authorList>
            <person name="Chiriac C."/>
            <person name="Salcher M."/>
            <person name="Ghai R."/>
            <person name="Kavagutti S V."/>
        </authorList>
    </citation>
    <scope>NUCLEOTIDE SEQUENCE</scope>
</reference>
<feature type="transmembrane region" description="Helical" evidence="8">
    <location>
        <begin position="294"/>
        <end position="323"/>
    </location>
</feature>
<evidence type="ECO:0000256" key="3">
    <source>
        <dbReference type="ARBA" id="ARBA00022679"/>
    </source>
</evidence>
<dbReference type="Pfam" id="PF05157">
    <property type="entry name" value="MshEN"/>
    <property type="match status" value="2"/>
</dbReference>